<dbReference type="AlphaFoldDB" id="A0A7K0DFG8"/>
<sequence>MLWLSDCVRMVLPSVSVCGSVCVTCRVLLVVSFAFAVTRESSAAWTCEVLPSLPARGVPDGPASEWIDRLVRLEAALPPPLLSPELVLVDRLLREWVLSTLLLLDRPAAEPLLLCPLPVDPLPVERACSELPSPAPREAAALRVFEDPVPFAFALLLERG</sequence>
<protein>
    <submittedName>
        <fullName evidence="1">Uncharacterized protein</fullName>
    </submittedName>
</protein>
<dbReference type="EMBL" id="WEGK01000035">
    <property type="protein sequence ID" value="MQY24399.1"/>
    <property type="molecule type" value="Genomic_DNA"/>
</dbReference>
<reference evidence="1 2" key="1">
    <citation type="submission" date="2019-10" db="EMBL/GenBank/DDBJ databases">
        <title>Nocardia macrotermitis sp. nov. and Nocardia aurantia sp. nov., isolated from the gut of fungus growing-termite Macrotermes natalensis.</title>
        <authorList>
            <person name="Benndorf R."/>
            <person name="Schwitalla J."/>
            <person name="Martin K."/>
            <person name="De Beer W."/>
            <person name="Kaster A.-K."/>
            <person name="Vollmers J."/>
            <person name="Poulsen M."/>
            <person name="Beemelmanns C."/>
        </authorList>
    </citation>
    <scope>NUCLEOTIDE SEQUENCE [LARGE SCALE GENOMIC DNA]</scope>
    <source>
        <strain evidence="1 2">RB20</strain>
    </source>
</reference>
<keyword evidence="2" id="KW-1185">Reference proteome</keyword>
<comment type="caution">
    <text evidence="1">The sequence shown here is derived from an EMBL/GenBank/DDBJ whole genome shotgun (WGS) entry which is preliminary data.</text>
</comment>
<evidence type="ECO:0000313" key="1">
    <source>
        <dbReference type="EMBL" id="MQY24399.1"/>
    </source>
</evidence>
<gene>
    <name evidence="1" type="ORF">NRB20_75340</name>
</gene>
<dbReference type="Proteomes" id="UP000438448">
    <property type="component" value="Unassembled WGS sequence"/>
</dbReference>
<proteinExistence type="predicted"/>
<evidence type="ECO:0000313" key="2">
    <source>
        <dbReference type="Proteomes" id="UP000438448"/>
    </source>
</evidence>
<name>A0A7K0DFG8_9NOCA</name>
<accession>A0A7K0DFG8</accession>
<organism evidence="1 2">
    <name type="scientific">Nocardia macrotermitis</name>
    <dbReference type="NCBI Taxonomy" id="2585198"/>
    <lineage>
        <taxon>Bacteria</taxon>
        <taxon>Bacillati</taxon>
        <taxon>Actinomycetota</taxon>
        <taxon>Actinomycetes</taxon>
        <taxon>Mycobacteriales</taxon>
        <taxon>Nocardiaceae</taxon>
        <taxon>Nocardia</taxon>
    </lineage>
</organism>